<gene>
    <name evidence="3" type="ORF">FHE72_11620</name>
</gene>
<organism evidence="3 4">
    <name type="scientific">Rossellomorea vietnamensis</name>
    <dbReference type="NCBI Taxonomy" id="218284"/>
    <lineage>
        <taxon>Bacteria</taxon>
        <taxon>Bacillati</taxon>
        <taxon>Bacillota</taxon>
        <taxon>Bacilli</taxon>
        <taxon>Bacillales</taxon>
        <taxon>Bacillaceae</taxon>
        <taxon>Rossellomorea</taxon>
    </lineage>
</organism>
<feature type="signal peptide" evidence="2">
    <location>
        <begin position="1"/>
        <end position="18"/>
    </location>
</feature>
<evidence type="ECO:0000313" key="3">
    <source>
        <dbReference type="EMBL" id="QHE61592.1"/>
    </source>
</evidence>
<dbReference type="PROSITE" id="PS51257">
    <property type="entry name" value="PROKAR_LIPOPROTEIN"/>
    <property type="match status" value="1"/>
</dbReference>
<protein>
    <recommendedName>
        <fullName evidence="5">Lipoprotein</fullName>
    </recommendedName>
</protein>
<dbReference type="GeneID" id="77236287"/>
<dbReference type="EMBL" id="CP047394">
    <property type="protein sequence ID" value="QHE61592.1"/>
    <property type="molecule type" value="Genomic_DNA"/>
</dbReference>
<dbReference type="KEGG" id="bvq:FHE72_11620"/>
<evidence type="ECO:0000256" key="2">
    <source>
        <dbReference type="SAM" id="SignalP"/>
    </source>
</evidence>
<sequence length="183" mass="19932">MKKLMLPFFLLSMSLFIAACSSDEGSTEEKETNTEATEESAKSDEMEMKSALLDFQKEIINTVNANDSAIYTFESAKAKEEDKPSAEEIAKLKSDAESSAKTVAEDVQGLEVPAALDSKKDEIQGALDDLATSYETRAANLSDEANAEYTESDEQFASFEEKMAAVYEEAGLTKPSFSADIVD</sequence>
<evidence type="ECO:0000313" key="4">
    <source>
        <dbReference type="Proteomes" id="UP000465062"/>
    </source>
</evidence>
<accession>A0A6I6URW2</accession>
<reference evidence="3 4" key="1">
    <citation type="submission" date="2019-06" db="EMBL/GenBank/DDBJ databases">
        <title>An operon consisting of a P-type ATPase gene and a transcriptional regular gene given the different cadmium resistance in Bacillus vietamensis 151-6 and Bacillus marisflavi 151-25.</title>
        <authorList>
            <person name="Yu X."/>
        </authorList>
    </citation>
    <scope>NUCLEOTIDE SEQUENCE [LARGE SCALE GENOMIC DNA]</scope>
    <source>
        <strain evidence="3 4">151-6</strain>
    </source>
</reference>
<feature type="region of interest" description="Disordered" evidence="1">
    <location>
        <begin position="23"/>
        <end position="46"/>
    </location>
</feature>
<evidence type="ECO:0008006" key="5">
    <source>
        <dbReference type="Google" id="ProtNLM"/>
    </source>
</evidence>
<dbReference type="Proteomes" id="UP000465062">
    <property type="component" value="Chromosome"/>
</dbReference>
<keyword evidence="2" id="KW-0732">Signal</keyword>
<name>A0A6I6URW2_9BACI</name>
<proteinExistence type="predicted"/>
<evidence type="ECO:0000256" key="1">
    <source>
        <dbReference type="SAM" id="MobiDB-lite"/>
    </source>
</evidence>
<feature type="chain" id="PRO_5038339470" description="Lipoprotein" evidence="2">
    <location>
        <begin position="19"/>
        <end position="183"/>
    </location>
</feature>
<feature type="compositionally biased region" description="Basic and acidic residues" evidence="1">
    <location>
        <begin position="27"/>
        <end position="46"/>
    </location>
</feature>
<dbReference type="RefSeq" id="WP_034759435.1">
    <property type="nucleotide sequence ID" value="NZ_CCDN010000001.1"/>
</dbReference>
<dbReference type="AlphaFoldDB" id="A0A6I6URW2"/>